<organism evidence="1 2">
    <name type="scientific">Xenopus laevis</name>
    <name type="common">African clawed frog</name>
    <dbReference type="NCBI Taxonomy" id="8355"/>
    <lineage>
        <taxon>Eukaryota</taxon>
        <taxon>Metazoa</taxon>
        <taxon>Chordata</taxon>
        <taxon>Craniata</taxon>
        <taxon>Vertebrata</taxon>
        <taxon>Euteleostomi</taxon>
        <taxon>Amphibia</taxon>
        <taxon>Batrachia</taxon>
        <taxon>Anura</taxon>
        <taxon>Pipoidea</taxon>
        <taxon>Pipidae</taxon>
        <taxon>Xenopodinae</taxon>
        <taxon>Xenopus</taxon>
        <taxon>Xenopus</taxon>
    </lineage>
</organism>
<sequence length="95" mass="11004">MSVLEHNPFLFDKIIRLKERRVQLVPWQGVSGVKNLFANVFNTAAYGLVNAQREHFGKHNALIKRNIKHASGNKEALCRNVFPTYLSTEYNRFTE</sequence>
<reference evidence="2" key="1">
    <citation type="journal article" date="2016" name="Nature">
        <title>Genome evolution in the allotetraploid frog Xenopus laevis.</title>
        <authorList>
            <person name="Session A.M."/>
            <person name="Uno Y."/>
            <person name="Kwon T."/>
            <person name="Chapman J.A."/>
            <person name="Toyoda A."/>
            <person name="Takahashi S."/>
            <person name="Fukui A."/>
            <person name="Hikosaka A."/>
            <person name="Suzuki A."/>
            <person name="Kondo M."/>
            <person name="van Heeringen S.J."/>
            <person name="Quigley I."/>
            <person name="Heinz S."/>
            <person name="Ogino H."/>
            <person name="Ochi H."/>
            <person name="Hellsten U."/>
            <person name="Lyons J.B."/>
            <person name="Simakov O."/>
            <person name="Putnam N."/>
            <person name="Stites J."/>
            <person name="Kuroki Y."/>
            <person name="Tanaka T."/>
            <person name="Michiue T."/>
            <person name="Watanabe M."/>
            <person name="Bogdanovic O."/>
            <person name="Lister R."/>
            <person name="Georgiou G."/>
            <person name="Paranjpe S.S."/>
            <person name="van Kruijsbergen I."/>
            <person name="Shu S."/>
            <person name="Carlson J."/>
            <person name="Kinoshita T."/>
            <person name="Ohta Y."/>
            <person name="Mawaribuchi S."/>
            <person name="Jenkins J."/>
            <person name="Grimwood J."/>
            <person name="Schmutz J."/>
            <person name="Mitros T."/>
            <person name="Mozaffari S.V."/>
            <person name="Suzuki Y."/>
            <person name="Haramoto Y."/>
            <person name="Yamamoto T.S."/>
            <person name="Takagi C."/>
            <person name="Heald R."/>
            <person name="Miller K."/>
            <person name="Haudenschild C."/>
            <person name="Kitzman J."/>
            <person name="Nakayama T."/>
            <person name="Izutsu Y."/>
            <person name="Robert J."/>
            <person name="Fortriede J."/>
            <person name="Burns K."/>
            <person name="Lotay V."/>
            <person name="Karimi K."/>
            <person name="Yasuoka Y."/>
            <person name="Dichmann D.S."/>
            <person name="Flajnik M.F."/>
            <person name="Houston D.W."/>
            <person name="Shendure J."/>
            <person name="DuPasquier L."/>
            <person name="Vize P.D."/>
            <person name="Zorn A.M."/>
            <person name="Ito M."/>
            <person name="Marcotte E.M."/>
            <person name="Wallingford J.B."/>
            <person name="Ito Y."/>
            <person name="Asashima M."/>
            <person name="Ueno N."/>
            <person name="Matsuda Y."/>
            <person name="Veenstra G.J."/>
            <person name="Fujiyama A."/>
            <person name="Harland R.M."/>
            <person name="Taira M."/>
            <person name="Rokhsar D.S."/>
        </authorList>
    </citation>
    <scope>NUCLEOTIDE SEQUENCE [LARGE SCALE GENOMIC DNA]</scope>
    <source>
        <strain evidence="2">J</strain>
    </source>
</reference>
<protein>
    <submittedName>
        <fullName evidence="1">Uncharacterized protein</fullName>
    </submittedName>
</protein>
<dbReference type="EMBL" id="CM004471">
    <property type="protein sequence ID" value="OCT86087.1"/>
    <property type="molecule type" value="Genomic_DNA"/>
</dbReference>
<gene>
    <name evidence="1" type="ORF">XELAEV_18019781mg</name>
</gene>
<evidence type="ECO:0000313" key="2">
    <source>
        <dbReference type="Proteomes" id="UP000694892"/>
    </source>
</evidence>
<dbReference type="AlphaFoldDB" id="A0A974HPV8"/>
<evidence type="ECO:0000313" key="1">
    <source>
        <dbReference type="EMBL" id="OCT86087.1"/>
    </source>
</evidence>
<proteinExistence type="predicted"/>
<dbReference type="Proteomes" id="UP000694892">
    <property type="component" value="Chromosome 3S"/>
</dbReference>
<name>A0A974HPV8_XENLA</name>
<accession>A0A974HPV8</accession>